<accession>A0ABZ2K970</accession>
<feature type="region of interest" description="Disordered" evidence="1">
    <location>
        <begin position="166"/>
        <end position="210"/>
    </location>
</feature>
<keyword evidence="4" id="KW-1185">Reference proteome</keyword>
<organism evidence="3 4">
    <name type="scientific">Pendulispora brunnea</name>
    <dbReference type="NCBI Taxonomy" id="2905690"/>
    <lineage>
        <taxon>Bacteria</taxon>
        <taxon>Pseudomonadati</taxon>
        <taxon>Myxococcota</taxon>
        <taxon>Myxococcia</taxon>
        <taxon>Myxococcales</taxon>
        <taxon>Sorangiineae</taxon>
        <taxon>Pendulisporaceae</taxon>
        <taxon>Pendulispora</taxon>
    </lineage>
</organism>
<evidence type="ECO:0000256" key="2">
    <source>
        <dbReference type="SAM" id="SignalP"/>
    </source>
</evidence>
<gene>
    <name evidence="3" type="ORF">LZC95_00090</name>
</gene>
<feature type="compositionally biased region" description="Pro residues" evidence="1">
    <location>
        <begin position="173"/>
        <end position="190"/>
    </location>
</feature>
<evidence type="ECO:0000313" key="3">
    <source>
        <dbReference type="EMBL" id="WXA95238.1"/>
    </source>
</evidence>
<sequence length="360" mass="36839">MFTARTAACRPTLAAGAGLALFLTSAQALADKVAVLPFSGTNSAASKADLDAARSATQNAVAKGGHTQPAPSEMLTAEMAVKDGVADTSEELRAAGRASSSQWTMSARVEPHGPGRYRIEIEVCQVKSGRVESLAREIDAAQAVPQIGEMLALLLRPEGIANAPIPWERASPELPPAQEPPAQQLPPPSPTTVETAPPQPAKQETAKSYGEGRPVAVGAGLGFLSAFVRPDNAQGTATSLFLSGSIGYALEQVLPGLELRADFGGALAGPKALMLEGGARYMRTVVPSLRIYAGPEAEIGAFFTLGGNKTTRFLARGAGVLGMALSEQAAVELSADLAVAPGGGGTLAFAGASARGVLRF</sequence>
<reference evidence="3 4" key="1">
    <citation type="submission" date="2021-12" db="EMBL/GenBank/DDBJ databases">
        <title>Discovery of the Pendulisporaceae a myxobacterial family with distinct sporulation behavior and unique specialized metabolism.</title>
        <authorList>
            <person name="Garcia R."/>
            <person name="Popoff A."/>
            <person name="Bader C.D."/>
            <person name="Loehr J."/>
            <person name="Walesch S."/>
            <person name="Walt C."/>
            <person name="Boldt J."/>
            <person name="Bunk B."/>
            <person name="Haeckl F.J.F.P.J."/>
            <person name="Gunesch A.P."/>
            <person name="Birkelbach J."/>
            <person name="Nuebel U."/>
            <person name="Pietschmann T."/>
            <person name="Bach T."/>
            <person name="Mueller R."/>
        </authorList>
    </citation>
    <scope>NUCLEOTIDE SEQUENCE [LARGE SCALE GENOMIC DNA]</scope>
    <source>
        <strain evidence="3 4">MSr12523</strain>
    </source>
</reference>
<evidence type="ECO:0000256" key="1">
    <source>
        <dbReference type="SAM" id="MobiDB-lite"/>
    </source>
</evidence>
<protein>
    <submittedName>
        <fullName evidence="3">Uncharacterized protein</fullName>
    </submittedName>
</protein>
<feature type="signal peptide" evidence="2">
    <location>
        <begin position="1"/>
        <end position="30"/>
    </location>
</feature>
<proteinExistence type="predicted"/>
<dbReference type="EMBL" id="CP089982">
    <property type="protein sequence ID" value="WXA95238.1"/>
    <property type="molecule type" value="Genomic_DNA"/>
</dbReference>
<feature type="chain" id="PRO_5046291504" evidence="2">
    <location>
        <begin position="31"/>
        <end position="360"/>
    </location>
</feature>
<dbReference type="RefSeq" id="WP_394845847.1">
    <property type="nucleotide sequence ID" value="NZ_CP089982.1"/>
</dbReference>
<evidence type="ECO:0000313" key="4">
    <source>
        <dbReference type="Proteomes" id="UP001379533"/>
    </source>
</evidence>
<dbReference type="Proteomes" id="UP001379533">
    <property type="component" value="Chromosome"/>
</dbReference>
<name>A0ABZ2K970_9BACT</name>
<keyword evidence="2" id="KW-0732">Signal</keyword>